<dbReference type="Pfam" id="PF25625">
    <property type="entry name" value="PH_NISCH_C"/>
    <property type="match status" value="2"/>
</dbReference>
<dbReference type="InterPro" id="IPR003591">
    <property type="entry name" value="Leu-rich_rpt_typical-subtyp"/>
</dbReference>
<dbReference type="Pfam" id="PF00787">
    <property type="entry name" value="PX"/>
    <property type="match status" value="1"/>
</dbReference>
<feature type="transmembrane region" description="Helical" evidence="6">
    <location>
        <begin position="455"/>
        <end position="476"/>
    </location>
</feature>
<dbReference type="SMART" id="SM00369">
    <property type="entry name" value="LRR_TYP"/>
    <property type="match status" value="4"/>
</dbReference>
<feature type="transmembrane region" description="Helical" evidence="6">
    <location>
        <begin position="229"/>
        <end position="249"/>
    </location>
</feature>
<evidence type="ECO:0000256" key="5">
    <source>
        <dbReference type="SAM" id="MobiDB-lite"/>
    </source>
</evidence>
<accession>A0ABN8QT29</accession>
<dbReference type="PANTHER" id="PTHR11360:SF284">
    <property type="entry name" value="EG:103B4.3 PROTEIN-RELATED"/>
    <property type="match status" value="1"/>
</dbReference>
<evidence type="ECO:0000259" key="7">
    <source>
        <dbReference type="PROSITE" id="PS50195"/>
    </source>
</evidence>
<sequence>MNDRSVTRSHSSMNIENLTSIPVGGSITLINYAHRQLPNVHSPCKDRGWAWVVCAGSFFVMFMVYGIHTSFGVLLVVLLDHFEASKASTGYDGGAVPPICCTISLSLAERYGVRVVTIAGGLVMSAGLFLSSYAPSLVFLYISYGVLLGIGTSLCGTMALIVTADYFDKHLSLATGIVASGSSFGTLAFAPTLQVLVGKFGWQTAFRIMCLGGIVLAITGLVYKRSFVVWTLATSVAGFGYFIPHFFLVRATPKPQSNTFLSYTAPSFNTLAHNEPCDLHCTAIGSFKHENDIMMASSPGPLYQIEKSSEFSQLVSSVQVRYSEDLGIPLSKGSWLISYLGVSSAIGRVLFGRVSDICCFKNMHIYRICMFLSGLASLLCPLASSYWALVLYVAVLGILDGSFIGLMSIVTLDIVGVHKIAPAWGILFFCQSFTYLLGPPAAGFMYDSLKTFKPVFYLAAGPMICGSFLLFVASFFKWNHVSRGCEELIGVEPISKRGNRVEFRIDAPPVIVLTEPEENPLVVVERLTVYYLEVYTREYSWVVDRRYREFYELHEKLVKNHGVDRSLLPPKKYFGFLQPEYVEKRRQALEAYFEMLLAKFEDKLPQEVLTFLNINKFDVCGVTHSLAKELFTTGDEILTKEQQFTLTPLQLHCITSRLGMAAPTCDSHIPHGEIGNLYDFLYQLKHLKVCGGKKLVDLSDNITLKCNIAIFKSLTTLEIDSCELEPFEGLSVVQAQISKLTVHQSVHLLKDILVDDEIWEQGVLESVDVDGNTSLSPQSTFRAWTALTEGDFSRNDLPYIDESVTLLPEVVSLNLSYNNIECIEHLQALSNLVELDLSHNKIASLGSNLNTKLGNIKKLNLAGNELDSVQGLDKLYSLTTLNLRENNFTDIGCILTLGELPCLEYIDFRDNAVTKESMYRIRVFTAFDDRAEQVELDGNRPTSREMNRIRELLQEEQNFEIINYPTPPQYSVPKRGHKKGKSVDRVICLNDATDFQSSSSVTDSTNSFVDDTDQEFRSKVEKIRQIGGDSWLKILDEMQGEAEMTQVGGSDQVNSGSEKSPSELVSYPQSSKVDTISGGSASPPNQREEQETSDEPVDDDHPGRLQFGFAPELEKLIHEKVESSADLTSGTYMVEVEGEERNKGGTEERMVGVDLDKGLILEIKISTGETFARHRLEDISSVDILQLHGVFCVDIRDIFSKEWRRHRDSLTSGHNKDYRQVAQYRMRSVDDAAELFALLYKFITERSSKEAIPSISVQEPLDDVFSGNIVEWPNPLGVQDKLLHRFFDKFLHKRDSRADVDKQARQVTKDLILEGRSTKRTQTIYQALHAEFIDVGCLRHDRSGSSPERVRLILWSGCLPYVYPERELPICLLMTNVNIYLFHSSHLDCPERVRAVTKASDLRQILQCFYSFPVRELNEVVFGLYDQGFRMEVKLHGPRGTFTVLTRDAEKTDKFLVTLSDVLGEPLDKEQSQVPRIRRQFSSGSLPRLSFPDEEKINKLKSELAKSGTDTPADDQNLLMYSIVREIPECALFNAQENGDLTKMLRSLIVTNSEVFLCDEDHVHWPLPSFVRAPPSTPQWVVTKSQRINKIIGLDVFELGRNASEMLGVYGLSLIFEHEEVEATAAGEQNCWHLVFKACDERTQLQRSLSQVWKGDFQADLKITYSKPKSFPGIQEGKDPNGFLSSISSINGQHTPVGTPVEAKKTHRRMGSDNLPILQANVLNGLESLVTLDRKLLDKFFRRCISQKSESEEETLLHVLWTGCTPFLFPAQEFKVCVLLSNLYVYILAEKKHKDLINMKKEGKLRNCEGLEDVKPTICFNWIPISKLRQVCVGLFDQTLRLETELKEDTFTFITRDFHLTSTFLERLNAILSSKHTSDPSPPRAETLTTSIYDSQPTSEADHCSFTKTDYHHVKNGVKFIYPNDDTLEILKDAISDFSRTSVDCSHLKDVVILVYLLVFHETKSNVEEPRTLVIMDKSLCLCIEDHVNYPLPLFATGLPESPQYNVQDLRDIKSLSRVEFSDFNSCDFKMVFLPTQHQDEDAPEGFDSASMGDLCVITHALGFADREICWRIVAQTYEEKEKALSLICKLWSDIHGGALPVMKAKG</sequence>
<dbReference type="SUPFAM" id="SSF103473">
    <property type="entry name" value="MFS general substrate transporter"/>
    <property type="match status" value="1"/>
</dbReference>
<dbReference type="InterPro" id="IPR036871">
    <property type="entry name" value="PX_dom_sf"/>
</dbReference>
<dbReference type="Pfam" id="PF13516">
    <property type="entry name" value="LRR_6"/>
    <property type="match status" value="2"/>
</dbReference>
<evidence type="ECO:0000313" key="8">
    <source>
        <dbReference type="EMBL" id="CAH3167646.1"/>
    </source>
</evidence>
<feature type="transmembrane region" description="Helical" evidence="6">
    <location>
        <begin position="205"/>
        <end position="223"/>
    </location>
</feature>
<dbReference type="SUPFAM" id="SSF64268">
    <property type="entry name" value="PX domain"/>
    <property type="match status" value="1"/>
</dbReference>
<dbReference type="Gene3D" id="1.20.1250.20">
    <property type="entry name" value="MFS general substrate transporter like domains"/>
    <property type="match status" value="2"/>
</dbReference>
<proteinExistence type="predicted"/>
<keyword evidence="6" id="KW-1133">Transmembrane helix</keyword>
<dbReference type="Proteomes" id="UP001159427">
    <property type="component" value="Unassembled WGS sequence"/>
</dbReference>
<evidence type="ECO:0000256" key="4">
    <source>
        <dbReference type="ARBA" id="ARBA00022737"/>
    </source>
</evidence>
<keyword evidence="6" id="KW-0472">Membrane</keyword>
<feature type="transmembrane region" description="Helical" evidence="6">
    <location>
        <begin position="137"/>
        <end position="161"/>
    </location>
</feature>
<dbReference type="SMART" id="SM00312">
    <property type="entry name" value="PX"/>
    <property type="match status" value="1"/>
</dbReference>
<dbReference type="PANTHER" id="PTHR11360">
    <property type="entry name" value="MONOCARBOXYLATE TRANSPORTER"/>
    <property type="match status" value="1"/>
</dbReference>
<dbReference type="InterPro" id="IPR057714">
    <property type="entry name" value="PH_NISCH_C"/>
</dbReference>
<dbReference type="InterPro" id="IPR050327">
    <property type="entry name" value="Proton-linked_MCT"/>
</dbReference>
<feature type="transmembrane region" description="Helical" evidence="6">
    <location>
        <begin position="173"/>
        <end position="193"/>
    </location>
</feature>
<feature type="transmembrane region" description="Helical" evidence="6">
    <location>
        <begin position="111"/>
        <end position="130"/>
    </location>
</feature>
<dbReference type="PROSITE" id="PS51450">
    <property type="entry name" value="LRR"/>
    <property type="match status" value="4"/>
</dbReference>
<dbReference type="InterPro" id="IPR011701">
    <property type="entry name" value="MFS"/>
</dbReference>
<feature type="compositionally biased region" description="Polar residues" evidence="5">
    <location>
        <begin position="1067"/>
        <end position="1085"/>
    </location>
</feature>
<dbReference type="SUPFAM" id="SSF52075">
    <property type="entry name" value="Outer arm dynein light chain 1"/>
    <property type="match status" value="1"/>
</dbReference>
<dbReference type="Gene3D" id="3.30.1520.10">
    <property type="entry name" value="Phox-like domain"/>
    <property type="match status" value="1"/>
</dbReference>
<name>A0ABN8QT29_9CNID</name>
<comment type="subcellular location">
    <subcellularLocation>
        <location evidence="1">Cytoplasm</location>
    </subcellularLocation>
</comment>
<protein>
    <recommendedName>
        <fullName evidence="7">PX domain-containing protein</fullName>
    </recommendedName>
</protein>
<evidence type="ECO:0000256" key="6">
    <source>
        <dbReference type="SAM" id="Phobius"/>
    </source>
</evidence>
<dbReference type="Gene3D" id="3.80.10.10">
    <property type="entry name" value="Ribonuclease Inhibitor"/>
    <property type="match status" value="2"/>
</dbReference>
<dbReference type="Pfam" id="PF23142">
    <property type="entry name" value="PH_PLEKHM2"/>
    <property type="match status" value="1"/>
</dbReference>
<dbReference type="InterPro" id="IPR036259">
    <property type="entry name" value="MFS_trans_sf"/>
</dbReference>
<evidence type="ECO:0000313" key="9">
    <source>
        <dbReference type="Proteomes" id="UP001159427"/>
    </source>
</evidence>
<evidence type="ECO:0000256" key="2">
    <source>
        <dbReference type="ARBA" id="ARBA00022490"/>
    </source>
</evidence>
<feature type="compositionally biased region" description="Polar residues" evidence="5">
    <location>
        <begin position="1047"/>
        <end position="1059"/>
    </location>
</feature>
<comment type="caution">
    <text evidence="8">The sequence shown here is derived from an EMBL/GenBank/DDBJ whole genome shotgun (WGS) entry which is preliminary data.</text>
</comment>
<feature type="transmembrane region" description="Helical" evidence="6">
    <location>
        <begin position="423"/>
        <end position="443"/>
    </location>
</feature>
<keyword evidence="4" id="KW-0677">Repeat</keyword>
<keyword evidence="2" id="KW-0963">Cytoplasm</keyword>
<dbReference type="InterPro" id="IPR057288">
    <property type="entry name" value="PH_PLEKHM2"/>
</dbReference>
<keyword evidence="3" id="KW-0433">Leucine-rich repeat</keyword>
<reference evidence="8 9" key="1">
    <citation type="submission" date="2022-05" db="EMBL/GenBank/DDBJ databases">
        <authorList>
            <consortium name="Genoscope - CEA"/>
            <person name="William W."/>
        </authorList>
    </citation>
    <scope>NUCLEOTIDE SEQUENCE [LARGE SCALE GENOMIC DNA]</scope>
</reference>
<dbReference type="Pfam" id="PF07690">
    <property type="entry name" value="MFS_1"/>
    <property type="match status" value="2"/>
</dbReference>
<dbReference type="InterPro" id="IPR032675">
    <property type="entry name" value="LRR_dom_sf"/>
</dbReference>
<dbReference type="PROSITE" id="PS50195">
    <property type="entry name" value="PX"/>
    <property type="match status" value="1"/>
</dbReference>
<keyword evidence="6" id="KW-0812">Transmembrane</keyword>
<feature type="domain" description="PX" evidence="7">
    <location>
        <begin position="508"/>
        <end position="619"/>
    </location>
</feature>
<dbReference type="SMART" id="SM00365">
    <property type="entry name" value="LRR_SD22"/>
    <property type="match status" value="4"/>
</dbReference>
<feature type="transmembrane region" description="Helical" evidence="6">
    <location>
        <begin position="389"/>
        <end position="411"/>
    </location>
</feature>
<dbReference type="EMBL" id="CALNXI010001395">
    <property type="protein sequence ID" value="CAH3167646.1"/>
    <property type="molecule type" value="Genomic_DNA"/>
</dbReference>
<gene>
    <name evidence="8" type="ORF">PEVE_00006112</name>
</gene>
<dbReference type="InterPro" id="IPR001611">
    <property type="entry name" value="Leu-rich_rpt"/>
</dbReference>
<feature type="region of interest" description="Disordered" evidence="5">
    <location>
        <begin position="1043"/>
        <end position="1105"/>
    </location>
</feature>
<organism evidence="8 9">
    <name type="scientific">Porites evermanni</name>
    <dbReference type="NCBI Taxonomy" id="104178"/>
    <lineage>
        <taxon>Eukaryota</taxon>
        <taxon>Metazoa</taxon>
        <taxon>Cnidaria</taxon>
        <taxon>Anthozoa</taxon>
        <taxon>Hexacorallia</taxon>
        <taxon>Scleractinia</taxon>
        <taxon>Fungiina</taxon>
        <taxon>Poritidae</taxon>
        <taxon>Porites</taxon>
    </lineage>
</organism>
<keyword evidence="9" id="KW-1185">Reference proteome</keyword>
<feature type="transmembrane region" description="Helical" evidence="6">
    <location>
        <begin position="49"/>
        <end position="79"/>
    </location>
</feature>
<evidence type="ECO:0000256" key="1">
    <source>
        <dbReference type="ARBA" id="ARBA00004496"/>
    </source>
</evidence>
<dbReference type="InterPro" id="IPR001683">
    <property type="entry name" value="PX_dom"/>
</dbReference>
<dbReference type="CDD" id="cd17352">
    <property type="entry name" value="MFS_MCT_SLC16"/>
    <property type="match status" value="1"/>
</dbReference>
<evidence type="ECO:0000256" key="3">
    <source>
        <dbReference type="ARBA" id="ARBA00022614"/>
    </source>
</evidence>